<evidence type="ECO:0000313" key="1">
    <source>
        <dbReference type="EMBL" id="GFH24988.1"/>
    </source>
</evidence>
<keyword evidence="2" id="KW-1185">Reference proteome</keyword>
<comment type="caution">
    <text evidence="1">The sequence shown here is derived from an EMBL/GenBank/DDBJ whole genome shotgun (WGS) entry which is preliminary data.</text>
</comment>
<organism evidence="1 2">
    <name type="scientific">Haematococcus lacustris</name>
    <name type="common">Green alga</name>
    <name type="synonym">Haematococcus pluvialis</name>
    <dbReference type="NCBI Taxonomy" id="44745"/>
    <lineage>
        <taxon>Eukaryota</taxon>
        <taxon>Viridiplantae</taxon>
        <taxon>Chlorophyta</taxon>
        <taxon>core chlorophytes</taxon>
        <taxon>Chlorophyceae</taxon>
        <taxon>CS clade</taxon>
        <taxon>Chlamydomonadales</taxon>
        <taxon>Haematococcaceae</taxon>
        <taxon>Haematococcus</taxon>
    </lineage>
</organism>
<reference evidence="1 2" key="1">
    <citation type="submission" date="2020-02" db="EMBL/GenBank/DDBJ databases">
        <title>Draft genome sequence of Haematococcus lacustris strain NIES-144.</title>
        <authorList>
            <person name="Morimoto D."/>
            <person name="Nakagawa S."/>
            <person name="Yoshida T."/>
            <person name="Sawayama S."/>
        </authorList>
    </citation>
    <scope>NUCLEOTIDE SEQUENCE [LARGE SCALE GENOMIC DNA]</scope>
    <source>
        <strain evidence="1 2">NIES-144</strain>
    </source>
</reference>
<dbReference type="SUPFAM" id="SSF51430">
    <property type="entry name" value="NAD(P)-linked oxidoreductase"/>
    <property type="match status" value="1"/>
</dbReference>
<gene>
    <name evidence="1" type="ORF">HaLaN_22874</name>
</gene>
<sequence>MEAVATQRNKTMSQVAINWCCAQGTIPIPGARTLSQAQGGASARGAAGFHHDSMRDAWDHCAAAMRRHKAMRRILSSPLTEALGVLALAGAEAVTLPTAMATALELAV</sequence>
<accession>A0A6A0A1G3</accession>
<dbReference type="Proteomes" id="UP000485058">
    <property type="component" value="Unassembled WGS sequence"/>
</dbReference>
<proteinExistence type="predicted"/>
<dbReference type="AlphaFoldDB" id="A0A6A0A1G3"/>
<name>A0A6A0A1G3_HAELA</name>
<dbReference type="Gene3D" id="3.20.20.100">
    <property type="entry name" value="NADP-dependent oxidoreductase domain"/>
    <property type="match status" value="1"/>
</dbReference>
<dbReference type="EMBL" id="BLLF01002686">
    <property type="protein sequence ID" value="GFH24988.1"/>
    <property type="molecule type" value="Genomic_DNA"/>
</dbReference>
<protein>
    <submittedName>
        <fullName evidence="1">Aldo/keto reductase</fullName>
    </submittedName>
</protein>
<dbReference type="InterPro" id="IPR036812">
    <property type="entry name" value="NAD(P)_OxRdtase_dom_sf"/>
</dbReference>
<evidence type="ECO:0000313" key="2">
    <source>
        <dbReference type="Proteomes" id="UP000485058"/>
    </source>
</evidence>